<dbReference type="Proteomes" id="UP000525652">
    <property type="component" value="Unassembled WGS sequence"/>
</dbReference>
<keyword evidence="1" id="KW-0812">Transmembrane</keyword>
<keyword evidence="1" id="KW-0472">Membrane</keyword>
<organism evidence="2 3">
    <name type="scientific">Puniceicoccus vermicola</name>
    <dbReference type="NCBI Taxonomy" id="388746"/>
    <lineage>
        <taxon>Bacteria</taxon>
        <taxon>Pseudomonadati</taxon>
        <taxon>Verrucomicrobiota</taxon>
        <taxon>Opitutia</taxon>
        <taxon>Puniceicoccales</taxon>
        <taxon>Puniceicoccaceae</taxon>
        <taxon>Puniceicoccus</taxon>
    </lineage>
</organism>
<dbReference type="RefSeq" id="WP_185692345.1">
    <property type="nucleotide sequence ID" value="NZ_JACHVA010000055.1"/>
</dbReference>
<sequence length="186" mass="18810">MKTVLVALLFAPLWSWGAIVITIQNDGSDVLATGSGSANTAGLSGFANAIAAPGIDSSLARVFIGSSFASIDRYDLPVGGPTAIGSVGPAYPNSGGGQVFGVLGGSNYLILPSGYSSGDSLSGFSRFTNTSINDLGLSSGNYTWNWGSGANADSLTISVVPEPSAYAALAGLLTLGIAVCRRRVRR</sequence>
<reference evidence="2 3" key="1">
    <citation type="submission" date="2020-07" db="EMBL/GenBank/DDBJ databases">
        <authorList>
            <person name="Feng X."/>
        </authorList>
    </citation>
    <scope>NUCLEOTIDE SEQUENCE [LARGE SCALE GENOMIC DNA]</scope>
    <source>
        <strain evidence="2 3">JCM14086</strain>
    </source>
</reference>
<evidence type="ECO:0000256" key="1">
    <source>
        <dbReference type="SAM" id="Phobius"/>
    </source>
</evidence>
<proteinExistence type="predicted"/>
<dbReference type="InterPro" id="IPR013424">
    <property type="entry name" value="Ice-binding_C"/>
</dbReference>
<protein>
    <submittedName>
        <fullName evidence="2">PEP-CTERM sorting domain-containing protein</fullName>
    </submittedName>
</protein>
<name>A0A7X1E5H5_9BACT</name>
<comment type="caution">
    <text evidence="2">The sequence shown here is derived from an EMBL/GenBank/DDBJ whole genome shotgun (WGS) entry which is preliminary data.</text>
</comment>
<gene>
    <name evidence="2" type="ORF">H5P30_07460</name>
</gene>
<dbReference type="AlphaFoldDB" id="A0A7X1E5H5"/>
<evidence type="ECO:0000313" key="3">
    <source>
        <dbReference type="Proteomes" id="UP000525652"/>
    </source>
</evidence>
<keyword evidence="1" id="KW-1133">Transmembrane helix</keyword>
<dbReference type="NCBIfam" id="TIGR02595">
    <property type="entry name" value="PEP_CTERM"/>
    <property type="match status" value="1"/>
</dbReference>
<keyword evidence="3" id="KW-1185">Reference proteome</keyword>
<evidence type="ECO:0000313" key="2">
    <source>
        <dbReference type="EMBL" id="MBC2601612.1"/>
    </source>
</evidence>
<dbReference type="EMBL" id="JACHVA010000055">
    <property type="protein sequence ID" value="MBC2601612.1"/>
    <property type="molecule type" value="Genomic_DNA"/>
</dbReference>
<feature type="transmembrane region" description="Helical" evidence="1">
    <location>
        <begin position="163"/>
        <end position="180"/>
    </location>
</feature>
<accession>A0A7X1E5H5</accession>